<evidence type="ECO:0000256" key="5">
    <source>
        <dbReference type="ARBA" id="ARBA00023242"/>
    </source>
</evidence>
<dbReference type="Gene3D" id="1.25.40.790">
    <property type="match status" value="1"/>
</dbReference>
<dbReference type="GO" id="GO:0000932">
    <property type="term" value="C:P-body"/>
    <property type="evidence" value="ECO:0007669"/>
    <property type="project" value="TreeGrafter"/>
</dbReference>
<dbReference type="GO" id="GO:0000288">
    <property type="term" value="P:nuclear-transcribed mRNA catabolic process, deadenylation-dependent decay"/>
    <property type="evidence" value="ECO:0007669"/>
    <property type="project" value="TreeGrafter"/>
</dbReference>
<feature type="compositionally biased region" description="Low complexity" evidence="6">
    <location>
        <begin position="1363"/>
        <end position="1385"/>
    </location>
</feature>
<feature type="region of interest" description="Disordered" evidence="6">
    <location>
        <begin position="1402"/>
        <end position="1444"/>
    </location>
</feature>
<dbReference type="Gene3D" id="1.25.40.800">
    <property type="match status" value="1"/>
</dbReference>
<dbReference type="Pfam" id="PF25097">
    <property type="entry name" value="ARM_Cnot1"/>
    <property type="match status" value="1"/>
</dbReference>
<dbReference type="InterPro" id="IPR038535">
    <property type="entry name" value="CNOT1_TTP_bind_sf"/>
</dbReference>
<feature type="region of interest" description="Disordered" evidence="6">
    <location>
        <begin position="978"/>
        <end position="1056"/>
    </location>
</feature>
<feature type="compositionally biased region" description="Basic and acidic residues" evidence="6">
    <location>
        <begin position="17"/>
        <end position="40"/>
    </location>
</feature>
<feature type="region of interest" description="Disordered" evidence="6">
    <location>
        <begin position="1692"/>
        <end position="1740"/>
    </location>
</feature>
<feature type="compositionally biased region" description="Polar residues" evidence="6">
    <location>
        <begin position="1029"/>
        <end position="1047"/>
    </location>
</feature>
<comment type="subcellular location">
    <subcellularLocation>
        <location evidence="1">Nucleus</location>
    </subcellularLocation>
</comment>
<keyword evidence="3" id="KW-0805">Transcription regulation</keyword>
<evidence type="ECO:0000259" key="11">
    <source>
        <dbReference type="Pfam" id="PF25097"/>
    </source>
</evidence>
<evidence type="ECO:0000256" key="4">
    <source>
        <dbReference type="ARBA" id="ARBA00023163"/>
    </source>
</evidence>
<reference evidence="12" key="1">
    <citation type="submission" date="2021-01" db="EMBL/GenBank/DDBJ databases">
        <authorList>
            <person name="Corre E."/>
            <person name="Pelletier E."/>
            <person name="Niang G."/>
            <person name="Scheremetjew M."/>
            <person name="Finn R."/>
            <person name="Kale V."/>
            <person name="Holt S."/>
            <person name="Cochrane G."/>
            <person name="Meng A."/>
            <person name="Brown T."/>
            <person name="Cohen L."/>
        </authorList>
    </citation>
    <scope>NUCLEOTIDE SEQUENCE</scope>
    <source>
        <strain evidence="12">Pop2</strain>
    </source>
</reference>
<evidence type="ECO:0000256" key="6">
    <source>
        <dbReference type="SAM" id="MobiDB-lite"/>
    </source>
</evidence>
<feature type="domain" description="CCR4-NOT transcription complex subunit 1 TTP binding" evidence="10">
    <location>
        <begin position="803"/>
        <end position="979"/>
    </location>
</feature>
<keyword evidence="5" id="KW-0539">Nucleus</keyword>
<evidence type="ECO:0000259" key="9">
    <source>
        <dbReference type="Pfam" id="PF16415"/>
    </source>
</evidence>
<dbReference type="Pfam" id="PF16417">
    <property type="entry name" value="CNOT1_TTP_bind"/>
    <property type="match status" value="1"/>
</dbReference>
<dbReference type="GO" id="GO:0017148">
    <property type="term" value="P:negative regulation of translation"/>
    <property type="evidence" value="ECO:0007669"/>
    <property type="project" value="InterPro"/>
</dbReference>
<dbReference type="InterPro" id="IPR032191">
    <property type="entry name" value="CNOT1_CAF1_bind"/>
</dbReference>
<keyword evidence="2" id="KW-0678">Repressor</keyword>
<feature type="domain" description="CCR4-NOT transcription complex subunit 1 CAF1-binding" evidence="9">
    <location>
        <begin position="1125"/>
        <end position="1335"/>
    </location>
</feature>
<proteinExistence type="predicted"/>
<feature type="compositionally biased region" description="Polar residues" evidence="6">
    <location>
        <begin position="1697"/>
        <end position="1734"/>
    </location>
</feature>
<sequence>MSEGIQGKKGRQQRRAKSTEDSHDALPPGEGRRTGRGAAEEAAARVAAVLTKSLSVGGTRNRTVPPVHGLYPDVRFYTKSLVNSLTTKNLDATLSEIDRIVATGRGSLGLDCEVLFWSHLISTVLDNTAPGGKSTGSPKKARRLAFRRQLDSFCQGSSVNRLATVINSSLVLAAERSNRNLIDIVECLIGGSDSTTSPLERATELSPHQKIALAAAVCLGGLPSEHKTLLLVKELERALSGTKGDTVSYLPSNLFQTVLCVLETQASGDIQHRAGQIAIKLKAMSSFRDAGESSTAAAWGVTSRLSPAGSDGGIGVTNILAELGPACTNNASKLRDILREVTNIGATNGGGSSSALDESAMARLIIFFAERGTRKRPKDGGDSSAIESNGISSVLVGALTNDNNLSQGEGGRWDLGVVNQVIAEDYASLDWTIVARSFDFPGLVILDGEHLMAILRLFRNGAKYDLPLAPIVSNWENHSSQVALLENLLFTPPSVYSFQVNDAEAEDAATIISDGTPLTSANPQGWASAVVLQRLLYLSDIPEVAERVKVILRGGITYCPDVLLCSLLRLQLDITSGNSTSSFDDSVGKRVKGDIMRSLLPVFFRPQKTNQTLAKNPDATLCRLWVISRETVVAFCIEAWKDTREEPLTVRLATVNHVINIIQRLPSPDSAAASVLNNNKDLEFGMTVAFVMADRNLHQLREWFSERRNATAVERNVFVLSLIAYLSRTHTAALARNNDGGPPLVSIENIATSLQFLQGLDNAILSQQISNPASQGAENSSSSLTIGDSVKRLIDACVSVHPSLNNVIKQTSGNADDIEEMANSYFQKIYTSEQSIIEVVEMLKRFKISGNARENDIFACMIHNLFDEYRFFSKYPEKELRITGILFGMLIQHQLVSSITLGIALRYVLEALRKPPTPSVSTPNSNSGKMFRFGMFALEQFKGRLHEWPQYCSHIVQIPHLREKYSLLVDEIEGTMAESRRGDVSASSGGGAGSRGCSVERSGAAGAVSGSSGVVSDEGGNDAQRRNVSDQSTQGSDINGLSKQQPGISLGTVGAAGNQKTLQNPGFVTSQSSGPSTIVLTPSVLSLNLKQQQQFQQQPPLREAVFGPGLGRAVNRQEDSAESSYETPPDAILDRIQFIINNLCASNVELKSQEIKDMLAPKYFCWLGQFLVVKRISTQPNLHSVYLNFLDQLGDFGKGLVEAILSSVYLNVGKLLRSPKITTSTSERSLLKNLGSWLGQITLARNRPILQVMLDCKELLFQGYETGMLIAVTPFVAKILEGAKKSIVFRPPNPWLMGLLSVFRALYGVDDLKMNIKFEVEVLCKNLGVKLEEIPLRTDDLEKRIFPIKERNPDFNMKSSMMGQPSGASASSNGQSAPSSISNAAGATTGTGVTVAPLPSVIASPDGKQGSAGVGPVAGAGLPMPATPSNDGTRTASSASQEQQQTVIPNLAAYVTINPSITQLFQQLHGSPFSTEKTATALKRAVPIAVDRAIREIIQPVVERSVTIACITTKEIVTKDFAMESDENKMRKAAQLMVANLAGSLALVTCREPLRASVSTHLRQLLVSSVSSASGPGSNASSNSSLSDQDQNAVDQCVAICATDNLELGCMLIEKAATEKAVRDMDEALAPALNTRKKHREQTGQPFYDMSVFGNGSQRYPGALPDPLRPKPGGLRPEQLLVYEAFQRMPRQPVVPASQQQASTNSVGTSSVAGDTTSRPGTLPSQSTGGTNTVVKGDGGGQRVDIEALSSIAGKLDSSVTSLLSASGPRAPEITLAMLPNDHEVRQLLLSVQRVMPTTSSNPGMITLSTTETDAILGFAQGIFKSLYELSLSEPLRLETMVALLETLNETCSQLGKDLGTWATYAPTKTDAQRKLHRTVLLLLVRSHLIPTSELDAFLARSMDGGQSPIWVEFTLLFVQTAVVERIAAPSELPKVMDVLTKIGDGRVQGHQQVNQAYRKPIMRLLEELNKPSVSIEQRNRDLSINGITAEVSRSHPTHQQSSSISAISLNNLAEATKRAAEATESTMRNDPPTMKQQVTFLLKSWVQIQKEAASNEKALAQYLQLLQQNGVGKVEEQTERFLRLSTDIVIEDCLKSAAVTGETSSAINQNTKGNVLNYNVIDAYAKLASLLVRYMNGGGSPEQVAHQRLTLLNKVLGVTVRTMMANYERSKQEVGSNLVHWDQRPWFRLLLNLVHELNSPSPTLDPISLGILSVFGSAFHVVQPLVIPAFAFAWLELISHRMFLSNLLLIKGQKGWGVAHQLLIDLFLFLEPHLRKTELTDAIKQLYKGTLRVLLVLLHDFPSFLAGYHLSFCNVIPENCVQLRNLILSAFPRGMVLPDPFPRNFKIDLLPEISQSPVVLSNVAGPLGSIRADLDSYLKGRQPPEFVSSLLPRLYKDGVNDVDAPRINSLVLYVGIQGLARLQNSQIAHTLAHTPEMEVLQKLMDFDDRGRYISLNAIANQLRYPSSHTHYFSCVMLFLFEEAKDDAIKEQITRVLLERLIVHRPHPWGLLITFIELIKNQKYQFWSHPFTRCATEIEKVFESVARSCMTPASLRAVTSGGGDDPQ</sequence>
<evidence type="ECO:0008006" key="13">
    <source>
        <dbReference type="Google" id="ProtNLM"/>
    </source>
</evidence>
<evidence type="ECO:0000259" key="7">
    <source>
        <dbReference type="Pfam" id="PF04054"/>
    </source>
</evidence>
<dbReference type="GO" id="GO:0005634">
    <property type="term" value="C:nucleus"/>
    <property type="evidence" value="ECO:0007669"/>
    <property type="project" value="UniProtKB-SubCell"/>
</dbReference>
<dbReference type="GO" id="GO:0060090">
    <property type="term" value="F:molecular adaptor activity"/>
    <property type="evidence" value="ECO:0007669"/>
    <property type="project" value="TreeGrafter"/>
</dbReference>
<dbReference type="InterPro" id="IPR024557">
    <property type="entry name" value="CNOT1_dom_4"/>
</dbReference>
<gene>
    <name evidence="12" type="ORF">DBRI1063_LOCUS19703</name>
</gene>
<dbReference type="Gene3D" id="1.25.40.840">
    <property type="entry name" value="CCR4-NOT transcription complex subunit 1 TTP binding domain"/>
    <property type="match status" value="1"/>
</dbReference>
<accession>A0A7S1ZRM5</accession>
<feature type="domain" description="CCR4-Not complex component Not1 C-terminal" evidence="7">
    <location>
        <begin position="2196"/>
        <end position="2546"/>
    </location>
</feature>
<dbReference type="CDD" id="cd20710">
    <property type="entry name" value="NOT1_connector"/>
    <property type="match status" value="1"/>
</dbReference>
<feature type="region of interest" description="Disordered" evidence="6">
    <location>
        <begin position="1"/>
        <end position="40"/>
    </location>
</feature>
<dbReference type="InterPro" id="IPR055454">
    <property type="entry name" value="CNOT1-like_NOT1_connector"/>
</dbReference>
<evidence type="ECO:0000259" key="8">
    <source>
        <dbReference type="Pfam" id="PF12842"/>
    </source>
</evidence>
<dbReference type="PANTHER" id="PTHR13162">
    <property type="entry name" value="CCR4-NOT TRANSCRIPTION COMPLEX"/>
    <property type="match status" value="1"/>
</dbReference>
<organism evidence="12">
    <name type="scientific">Ditylum brightwellii</name>
    <dbReference type="NCBI Taxonomy" id="49249"/>
    <lineage>
        <taxon>Eukaryota</taxon>
        <taxon>Sar</taxon>
        <taxon>Stramenopiles</taxon>
        <taxon>Ochrophyta</taxon>
        <taxon>Bacillariophyta</taxon>
        <taxon>Mediophyceae</taxon>
        <taxon>Lithodesmiophycidae</taxon>
        <taxon>Lithodesmiales</taxon>
        <taxon>Lithodesmiaceae</taxon>
        <taxon>Ditylum</taxon>
    </lineage>
</organism>
<dbReference type="Pfam" id="PF12842">
    <property type="entry name" value="DUF3819"/>
    <property type="match status" value="1"/>
</dbReference>
<protein>
    <recommendedName>
        <fullName evidence="13">CCR4-NOT transcription complex subunit 1</fullName>
    </recommendedName>
</protein>
<name>A0A7S1ZRM5_9STRA</name>
<dbReference type="InterPro" id="IPR032193">
    <property type="entry name" value="CNOT1_TTP_bind"/>
</dbReference>
<feature type="domain" description="CCR4-NOT transcription complex subunit 1" evidence="8">
    <location>
        <begin position="1481"/>
        <end position="1640"/>
    </location>
</feature>
<dbReference type="PANTHER" id="PTHR13162:SF8">
    <property type="entry name" value="CCR4-NOT TRANSCRIPTION COMPLEX SUBUNIT 1"/>
    <property type="match status" value="1"/>
</dbReference>
<evidence type="ECO:0000313" key="12">
    <source>
        <dbReference type="EMBL" id="CAD9347089.1"/>
    </source>
</evidence>
<dbReference type="GO" id="GO:0030015">
    <property type="term" value="C:CCR4-NOT core complex"/>
    <property type="evidence" value="ECO:0007669"/>
    <property type="project" value="InterPro"/>
</dbReference>
<dbReference type="Pfam" id="PF04054">
    <property type="entry name" value="Not1"/>
    <property type="match status" value="1"/>
</dbReference>
<evidence type="ECO:0000256" key="2">
    <source>
        <dbReference type="ARBA" id="ARBA00022491"/>
    </source>
</evidence>
<feature type="domain" description="CCR4-NOT transcription complex subunit 1-like NOT1 connector" evidence="11">
    <location>
        <begin position="1796"/>
        <end position="1946"/>
    </location>
</feature>
<feature type="compositionally biased region" description="Low complexity" evidence="6">
    <location>
        <begin position="995"/>
        <end position="1018"/>
    </location>
</feature>
<evidence type="ECO:0000256" key="3">
    <source>
        <dbReference type="ARBA" id="ARBA00023015"/>
    </source>
</evidence>
<evidence type="ECO:0000256" key="1">
    <source>
        <dbReference type="ARBA" id="ARBA00004123"/>
    </source>
</evidence>
<dbReference type="EMBL" id="HBGN01030622">
    <property type="protein sequence ID" value="CAD9347089.1"/>
    <property type="molecule type" value="Transcribed_RNA"/>
</dbReference>
<dbReference type="Pfam" id="PF16415">
    <property type="entry name" value="CNOT1_CAF1_bind"/>
    <property type="match status" value="1"/>
</dbReference>
<dbReference type="InterPro" id="IPR040398">
    <property type="entry name" value="Not1"/>
</dbReference>
<keyword evidence="4" id="KW-0804">Transcription</keyword>
<evidence type="ECO:0000259" key="10">
    <source>
        <dbReference type="Pfam" id="PF16417"/>
    </source>
</evidence>
<dbReference type="FunFam" id="1.25.40.840:FF:000003">
    <property type="entry name" value="Transcription regulator"/>
    <property type="match status" value="1"/>
</dbReference>
<dbReference type="InterPro" id="IPR007196">
    <property type="entry name" value="CCR4-Not_Not1_C"/>
</dbReference>
<feature type="region of interest" description="Disordered" evidence="6">
    <location>
        <begin position="1354"/>
        <end position="1385"/>
    </location>
</feature>
<dbReference type="Gene3D" id="1.25.40.180">
    <property type="match status" value="1"/>
</dbReference>